<dbReference type="Pfam" id="PF00281">
    <property type="entry name" value="Ribosomal_L5"/>
    <property type="match status" value="1"/>
</dbReference>
<dbReference type="InterPro" id="IPR031309">
    <property type="entry name" value="Ribosomal_uL5_C"/>
</dbReference>
<evidence type="ECO:0000256" key="2">
    <source>
        <dbReference type="ARBA" id="ARBA00022980"/>
    </source>
</evidence>
<protein>
    <recommendedName>
        <fullName evidence="4 5">Large ribosomal subunit protein uL5</fullName>
    </recommendedName>
</protein>
<dbReference type="InterPro" id="IPR002132">
    <property type="entry name" value="Ribosomal_uL5"/>
</dbReference>
<keyword evidence="3 5" id="KW-0687">Ribonucleoprotein</keyword>
<keyword evidence="5" id="KW-0820">tRNA-binding</keyword>
<dbReference type="STRING" id="1619046.US42_C0014G0018"/>
<dbReference type="PATRIC" id="fig|1619046.3.peg.836"/>
<dbReference type="SUPFAM" id="SSF55282">
    <property type="entry name" value="RL5-like"/>
    <property type="match status" value="1"/>
</dbReference>
<dbReference type="GO" id="GO:0006412">
    <property type="term" value="P:translation"/>
    <property type="evidence" value="ECO:0007669"/>
    <property type="project" value="UniProtKB-UniRule"/>
</dbReference>
<comment type="caution">
    <text evidence="9">The sequence shown here is derived from an EMBL/GenBank/DDBJ whole genome shotgun (WGS) entry which is preliminary data.</text>
</comment>
<name>A0A0G0JG65_9BACT</name>
<dbReference type="EMBL" id="LBSX01000014">
    <property type="protein sequence ID" value="KKQ27121.1"/>
    <property type="molecule type" value="Genomic_DNA"/>
</dbReference>
<evidence type="ECO:0000256" key="3">
    <source>
        <dbReference type="ARBA" id="ARBA00023274"/>
    </source>
</evidence>
<dbReference type="GO" id="GO:1990904">
    <property type="term" value="C:ribonucleoprotein complex"/>
    <property type="evidence" value="ECO:0007669"/>
    <property type="project" value="UniProtKB-KW"/>
</dbReference>
<dbReference type="PANTHER" id="PTHR11994">
    <property type="entry name" value="60S RIBOSOMAL PROTEIN L11-RELATED"/>
    <property type="match status" value="1"/>
</dbReference>
<evidence type="ECO:0000256" key="5">
    <source>
        <dbReference type="HAMAP-Rule" id="MF_01333"/>
    </source>
</evidence>
<comment type="function">
    <text evidence="5">This is 1 of the proteins that bind and probably mediate the attachment of the 5S RNA into the large ribosomal subunit, where it forms part of the central protuberance. In the 70S ribosome it contacts protein S13 of the 30S subunit (bridge B1b), connecting the 2 subunits; this bridge is implicated in subunit movement. Contacts the P site tRNA; the 5S rRNA and some of its associated proteins might help stabilize positioning of ribosome-bound tRNAs.</text>
</comment>
<accession>A0A0G0JG65</accession>
<dbReference type="GO" id="GO:0003735">
    <property type="term" value="F:structural constituent of ribosome"/>
    <property type="evidence" value="ECO:0007669"/>
    <property type="project" value="InterPro"/>
</dbReference>
<dbReference type="GO" id="GO:0005840">
    <property type="term" value="C:ribosome"/>
    <property type="evidence" value="ECO:0007669"/>
    <property type="project" value="UniProtKB-KW"/>
</dbReference>
<comment type="similarity">
    <text evidence="1 5 6">Belongs to the universal ribosomal protein uL5 family.</text>
</comment>
<dbReference type="InterPro" id="IPR022803">
    <property type="entry name" value="Ribosomal_uL5_dom_sf"/>
</dbReference>
<dbReference type="PIRSF" id="PIRSF002161">
    <property type="entry name" value="Ribosomal_L5"/>
    <property type="match status" value="1"/>
</dbReference>
<evidence type="ECO:0000259" key="8">
    <source>
        <dbReference type="Pfam" id="PF00673"/>
    </source>
</evidence>
<dbReference type="FunFam" id="3.30.1440.10:FF:000001">
    <property type="entry name" value="50S ribosomal protein L5"/>
    <property type="match status" value="1"/>
</dbReference>
<sequence>MESRLYKMYKKDVVPALKEQFGFANVMQVPKVSKVVLNVGYGRMVKESAFIENVENTLKSITGQKPVHNKAKQSISNFKTREGMDIGMSVTLRGKRMYDFLDKLVNITFPRVRDFRGISPKSFDKQGNYSIGFKEHIAFPEIKSDAVDKLHGLQVIITTTAKNKEQGLSLLQKLGFPFKKD</sequence>
<evidence type="ECO:0000259" key="7">
    <source>
        <dbReference type="Pfam" id="PF00281"/>
    </source>
</evidence>
<evidence type="ECO:0000256" key="1">
    <source>
        <dbReference type="ARBA" id="ARBA00008553"/>
    </source>
</evidence>
<organism evidence="9 10">
    <name type="scientific">Candidatus Magasanikbacteria bacterium GW2011_GWC2_37_14</name>
    <dbReference type="NCBI Taxonomy" id="1619046"/>
    <lineage>
        <taxon>Bacteria</taxon>
        <taxon>Candidatus Magasanikiibacteriota</taxon>
    </lineage>
</organism>
<feature type="domain" description="Large ribosomal subunit protein uL5 N-terminal" evidence="7">
    <location>
        <begin position="25"/>
        <end position="81"/>
    </location>
</feature>
<evidence type="ECO:0000256" key="6">
    <source>
        <dbReference type="RuleBase" id="RU003930"/>
    </source>
</evidence>
<dbReference type="GO" id="GO:0019843">
    <property type="term" value="F:rRNA binding"/>
    <property type="evidence" value="ECO:0007669"/>
    <property type="project" value="UniProtKB-UniRule"/>
</dbReference>
<dbReference type="Pfam" id="PF00673">
    <property type="entry name" value="Ribosomal_L5_C"/>
    <property type="match status" value="1"/>
</dbReference>
<dbReference type="NCBIfam" id="NF000585">
    <property type="entry name" value="PRK00010.1"/>
    <property type="match status" value="1"/>
</dbReference>
<comment type="subunit">
    <text evidence="5">Part of the 50S ribosomal subunit; part of the 5S rRNA/L5/L18/L25 subcomplex. Contacts the 5S rRNA and the P site tRNA. Forms a bridge to the 30S subunit in the 70S ribosome.</text>
</comment>
<dbReference type="InterPro" id="IPR020930">
    <property type="entry name" value="Ribosomal_uL5_bac-type"/>
</dbReference>
<proteinExistence type="inferred from homology"/>
<dbReference type="Gene3D" id="3.30.1440.10">
    <property type="match status" value="1"/>
</dbReference>
<dbReference type="InterPro" id="IPR031310">
    <property type="entry name" value="Ribosomal_uL5_N"/>
</dbReference>
<evidence type="ECO:0000313" key="9">
    <source>
        <dbReference type="EMBL" id="KKQ27121.1"/>
    </source>
</evidence>
<dbReference type="Proteomes" id="UP000034849">
    <property type="component" value="Unassembled WGS sequence"/>
</dbReference>
<reference evidence="9 10" key="1">
    <citation type="journal article" date="2015" name="Nature">
        <title>rRNA introns, odd ribosomes, and small enigmatic genomes across a large radiation of phyla.</title>
        <authorList>
            <person name="Brown C.T."/>
            <person name="Hug L.A."/>
            <person name="Thomas B.C."/>
            <person name="Sharon I."/>
            <person name="Castelle C.J."/>
            <person name="Singh A."/>
            <person name="Wilkins M.J."/>
            <person name="Williams K.H."/>
            <person name="Banfield J.F."/>
        </authorList>
    </citation>
    <scope>NUCLEOTIDE SEQUENCE [LARGE SCALE GENOMIC DNA]</scope>
</reference>
<keyword evidence="5" id="KW-0694">RNA-binding</keyword>
<dbReference type="HAMAP" id="MF_01333_B">
    <property type="entry name" value="Ribosomal_uL5_B"/>
    <property type="match status" value="1"/>
</dbReference>
<dbReference type="AlphaFoldDB" id="A0A0G0JG65"/>
<feature type="domain" description="Large ribosomal subunit protein uL5 C-terminal" evidence="8">
    <location>
        <begin position="86"/>
        <end position="178"/>
    </location>
</feature>
<dbReference type="GO" id="GO:0000049">
    <property type="term" value="F:tRNA binding"/>
    <property type="evidence" value="ECO:0007669"/>
    <property type="project" value="UniProtKB-UniRule"/>
</dbReference>
<gene>
    <name evidence="5" type="primary">rplE</name>
    <name evidence="9" type="ORF">US42_C0014G0018</name>
</gene>
<keyword evidence="5" id="KW-0699">rRNA-binding</keyword>
<keyword evidence="2 5" id="KW-0689">Ribosomal protein</keyword>
<evidence type="ECO:0000256" key="4">
    <source>
        <dbReference type="ARBA" id="ARBA00035245"/>
    </source>
</evidence>
<evidence type="ECO:0000313" key="10">
    <source>
        <dbReference type="Proteomes" id="UP000034849"/>
    </source>
</evidence>